<dbReference type="AlphaFoldDB" id="B9XMG4"/>
<organism evidence="3 4">
    <name type="scientific">Pedosphaera parvula (strain Ellin514)</name>
    <dbReference type="NCBI Taxonomy" id="320771"/>
    <lineage>
        <taxon>Bacteria</taxon>
        <taxon>Pseudomonadati</taxon>
        <taxon>Verrucomicrobiota</taxon>
        <taxon>Pedosphaerae</taxon>
        <taxon>Pedosphaerales</taxon>
        <taxon>Pedosphaeraceae</taxon>
        <taxon>Pedosphaera</taxon>
    </lineage>
</organism>
<keyword evidence="2" id="KW-0732">Signal</keyword>
<dbReference type="EMBL" id="ABOX02000034">
    <property type="protein sequence ID" value="EEF59006.1"/>
    <property type="molecule type" value="Genomic_DNA"/>
</dbReference>
<evidence type="ECO:0000256" key="2">
    <source>
        <dbReference type="SAM" id="SignalP"/>
    </source>
</evidence>
<protein>
    <submittedName>
        <fullName evidence="3">Uncharacterized protein</fullName>
    </submittedName>
</protein>
<evidence type="ECO:0000313" key="3">
    <source>
        <dbReference type="EMBL" id="EEF59006.1"/>
    </source>
</evidence>
<evidence type="ECO:0000313" key="4">
    <source>
        <dbReference type="Proteomes" id="UP000003688"/>
    </source>
</evidence>
<name>B9XMG4_PEDPL</name>
<evidence type="ECO:0000256" key="1">
    <source>
        <dbReference type="SAM" id="MobiDB-lite"/>
    </source>
</evidence>
<dbReference type="OrthoDB" id="285679at2"/>
<comment type="caution">
    <text evidence="3">The sequence shown here is derived from an EMBL/GenBank/DDBJ whole genome shotgun (WGS) entry which is preliminary data.</text>
</comment>
<reference evidence="3 4" key="1">
    <citation type="journal article" date="2011" name="J. Bacteriol.">
        <title>Genome sequence of 'Pedosphaera parvula' Ellin514, an aerobic Verrucomicrobial isolate from pasture soil.</title>
        <authorList>
            <person name="Kant R."/>
            <person name="van Passel M.W."/>
            <person name="Sangwan P."/>
            <person name="Palva A."/>
            <person name="Lucas S."/>
            <person name="Copeland A."/>
            <person name="Lapidus A."/>
            <person name="Glavina Del Rio T."/>
            <person name="Dalin E."/>
            <person name="Tice H."/>
            <person name="Bruce D."/>
            <person name="Goodwin L."/>
            <person name="Pitluck S."/>
            <person name="Chertkov O."/>
            <person name="Larimer F.W."/>
            <person name="Land M.L."/>
            <person name="Hauser L."/>
            <person name="Brettin T.S."/>
            <person name="Detter J.C."/>
            <person name="Han S."/>
            <person name="de Vos W.M."/>
            <person name="Janssen P.H."/>
            <person name="Smidt H."/>
        </authorList>
    </citation>
    <scope>NUCLEOTIDE SEQUENCE [LARGE SCALE GENOMIC DNA]</scope>
    <source>
        <strain evidence="3 4">Ellin514</strain>
    </source>
</reference>
<dbReference type="Proteomes" id="UP000003688">
    <property type="component" value="Unassembled WGS sequence"/>
</dbReference>
<feature type="signal peptide" evidence="2">
    <location>
        <begin position="1"/>
        <end position="23"/>
    </location>
</feature>
<feature type="region of interest" description="Disordered" evidence="1">
    <location>
        <begin position="195"/>
        <end position="214"/>
    </location>
</feature>
<proteinExistence type="predicted"/>
<keyword evidence="4" id="KW-1185">Reference proteome</keyword>
<feature type="chain" id="PRO_5002895069" evidence="2">
    <location>
        <begin position="24"/>
        <end position="406"/>
    </location>
</feature>
<dbReference type="STRING" id="320771.Cflav_PD2055"/>
<dbReference type="RefSeq" id="WP_007417003.1">
    <property type="nucleotide sequence ID" value="NZ_ABOX02000034.1"/>
</dbReference>
<gene>
    <name evidence="3" type="ORF">Cflav_PD2055</name>
</gene>
<sequence precursor="true">MKSRIAWFCLVLLIWASASAVFAAPEEPGKSADDKTTLAAQEKEACIKNLKVIYEAIQAYQADKKDIPNWLSDLVPQYVTDVNVLLCPVCKRTGQTEARGLADPQIATSYVYEFSTALMTIKSLQVTKTRREWKRQQMGLAGSVVPIVRCRHHTPLLNLAYDGRIYDSGTSWETLLTNRMDIAELKPERIFAAEKRKAPATAKSAPARFPARDRQAKPGQLDLGKFYNTSLTESWLGSAGHSLAELPSGLQTLGWVDWDIRGVVQLAGKSPSSKKFPEQAKDIQVHQKCQRLHFLHAAGFGAASDEGTQIGTYIIHLATSNKQLEVPIIYGHDVRNWHVLPGEPPAPEDLVVAWTGSNEVSKDKNMKIRLFETTWINPAPDVEVQSVDFVSSMAGPAPFLIGITAE</sequence>
<accession>B9XMG4</accession>